<evidence type="ECO:0000313" key="2">
    <source>
        <dbReference type="EMBL" id="MBK1468916.1"/>
    </source>
</evidence>
<keyword evidence="3" id="KW-1185">Reference proteome</keyword>
<organism evidence="2 3">
    <name type="scientific">Parvimonas parva</name>
    <dbReference type="NCBI Taxonomy" id="2769485"/>
    <lineage>
        <taxon>Bacteria</taxon>
        <taxon>Bacillati</taxon>
        <taxon>Bacillota</taxon>
        <taxon>Tissierellia</taxon>
        <taxon>Tissierellales</taxon>
        <taxon>Peptoniphilaceae</taxon>
        <taxon>Parvimonas</taxon>
    </lineage>
</organism>
<reference evidence="2 3" key="1">
    <citation type="submission" date="2020-09" db="EMBL/GenBank/DDBJ databases">
        <title>Parvimonas S3374 sp. nov.</title>
        <authorList>
            <person name="Buhl M."/>
        </authorList>
    </citation>
    <scope>NUCLEOTIDE SEQUENCE [LARGE SCALE GENOMIC DNA]</scope>
    <source>
        <strain evidence="2 3">S3374</strain>
    </source>
</reference>
<keyword evidence="1" id="KW-1133">Transmembrane helix</keyword>
<protein>
    <recommendedName>
        <fullName evidence="4">TFIIB-type zinc ribbon-containing protein</fullName>
    </recommendedName>
</protein>
<name>A0ABS1CA31_9FIRM</name>
<dbReference type="RefSeq" id="WP_201275802.1">
    <property type="nucleotide sequence ID" value="NZ_JACVDA010000017.1"/>
</dbReference>
<gene>
    <name evidence="2" type="ORF">IBJ83_06260</name>
</gene>
<keyword evidence="1" id="KW-0812">Transmembrane</keyword>
<evidence type="ECO:0000313" key="3">
    <source>
        <dbReference type="Proteomes" id="UP000823123"/>
    </source>
</evidence>
<proteinExistence type="predicted"/>
<dbReference type="Proteomes" id="UP000823123">
    <property type="component" value="Unassembled WGS sequence"/>
</dbReference>
<evidence type="ECO:0000256" key="1">
    <source>
        <dbReference type="SAM" id="Phobius"/>
    </source>
</evidence>
<comment type="caution">
    <text evidence="2">The sequence shown here is derived from an EMBL/GenBank/DDBJ whole genome shotgun (WGS) entry which is preliminary data.</text>
</comment>
<keyword evidence="1" id="KW-0472">Membrane</keyword>
<dbReference type="EMBL" id="JACVDA010000017">
    <property type="protein sequence ID" value="MBK1468916.1"/>
    <property type="molecule type" value="Genomic_DNA"/>
</dbReference>
<evidence type="ECO:0008006" key="4">
    <source>
        <dbReference type="Google" id="ProtNLM"/>
    </source>
</evidence>
<sequence>MSDLTDYKCPSCGGRFEFDSASQQMKCPYCDTVCDIETLEKLEEEKQASKGTAWEKTSTESFDNADGVKTFVCSACGGEIIGDDTLAATNCPFCDNPVVIGDKISGELKPDCIIPFKLDKKSAKESLKNFVNSKKFVPKIFKDENHIDEIKGIYVPYWLFKTDANADISFDGEIVERWSDSEYDYKSVDYYKLLREGYMNFENIPIDGSSKIENVITESIEPFYNDELTDFKMPYLSGYLAEKYDVSYEDCTENINSRIYSSVEEYFLTSTNDYKNVTVREKNIELSDAEVKYALYPVWFLNTSWNGETYTFAMNGQTGKFVGSLPLDKTAFWKMVLILWPIFSVIIYFIANFFR</sequence>
<dbReference type="Gene3D" id="2.20.28.30">
    <property type="entry name" value="RNA polymerase ii, chain L"/>
    <property type="match status" value="1"/>
</dbReference>
<accession>A0ABS1CA31</accession>
<feature type="transmembrane region" description="Helical" evidence="1">
    <location>
        <begin position="331"/>
        <end position="354"/>
    </location>
</feature>